<comment type="caution">
    <text evidence="2">The sequence shown here is derived from an EMBL/GenBank/DDBJ whole genome shotgun (WGS) entry which is preliminary data.</text>
</comment>
<sequence length="136" mass="14478">MATLASPSLSAPPPLACLASTLISHTQNRARSRDSADVGLEASRQAEERVLNNPPALAVGNWEPVSCSQPSFSGHPLVLPPPHPPGVFFLLPPALPLIIVLLLPFYSRLLRVLVLLTLFRGTLCDGLLSCLLVATK</sequence>
<accession>A0A834F0E2</accession>
<protein>
    <submittedName>
        <fullName evidence="2">Uncharacterized protein</fullName>
    </submittedName>
</protein>
<keyword evidence="1" id="KW-0812">Transmembrane</keyword>
<feature type="transmembrane region" description="Helical" evidence="1">
    <location>
        <begin position="113"/>
        <end position="134"/>
    </location>
</feature>
<organism evidence="2 3">
    <name type="scientific">Oryzias melastigma</name>
    <name type="common">Marine medaka</name>
    <dbReference type="NCBI Taxonomy" id="30732"/>
    <lineage>
        <taxon>Eukaryota</taxon>
        <taxon>Metazoa</taxon>
        <taxon>Chordata</taxon>
        <taxon>Craniata</taxon>
        <taxon>Vertebrata</taxon>
        <taxon>Euteleostomi</taxon>
        <taxon>Actinopterygii</taxon>
        <taxon>Neopterygii</taxon>
        <taxon>Teleostei</taxon>
        <taxon>Neoteleostei</taxon>
        <taxon>Acanthomorphata</taxon>
        <taxon>Ovalentaria</taxon>
        <taxon>Atherinomorphae</taxon>
        <taxon>Beloniformes</taxon>
        <taxon>Adrianichthyidae</taxon>
        <taxon>Oryziinae</taxon>
        <taxon>Oryzias</taxon>
    </lineage>
</organism>
<evidence type="ECO:0000313" key="3">
    <source>
        <dbReference type="Proteomes" id="UP000646548"/>
    </source>
</evidence>
<feature type="transmembrane region" description="Helical" evidence="1">
    <location>
        <begin position="86"/>
        <end position="106"/>
    </location>
</feature>
<dbReference type="Proteomes" id="UP000646548">
    <property type="component" value="Unassembled WGS sequence"/>
</dbReference>
<dbReference type="AlphaFoldDB" id="A0A834F0E2"/>
<name>A0A834F0E2_ORYME</name>
<gene>
    <name evidence="2" type="ORF">FQA47_016837</name>
</gene>
<proteinExistence type="predicted"/>
<keyword evidence="1" id="KW-1133">Transmembrane helix</keyword>
<evidence type="ECO:0000256" key="1">
    <source>
        <dbReference type="SAM" id="Phobius"/>
    </source>
</evidence>
<dbReference type="EMBL" id="WKFB01000973">
    <property type="protein sequence ID" value="KAF6716356.1"/>
    <property type="molecule type" value="Genomic_DNA"/>
</dbReference>
<reference evidence="2" key="1">
    <citation type="journal article" name="BMC Genomics">
        <title>Long-read sequencing and de novo genome assembly of marine medaka (Oryzias melastigma).</title>
        <authorList>
            <person name="Liang P."/>
            <person name="Saqib H.S.A."/>
            <person name="Ni X."/>
            <person name="Shen Y."/>
        </authorList>
    </citation>
    <scope>NUCLEOTIDE SEQUENCE</scope>
    <source>
        <strain evidence="2">Bigg-433</strain>
    </source>
</reference>
<evidence type="ECO:0000313" key="2">
    <source>
        <dbReference type="EMBL" id="KAF6716356.1"/>
    </source>
</evidence>
<keyword evidence="1" id="KW-0472">Membrane</keyword>